<dbReference type="Gene3D" id="1.10.510.10">
    <property type="entry name" value="Transferase(Phosphotransferase) domain 1"/>
    <property type="match status" value="1"/>
</dbReference>
<dbReference type="Gene3D" id="3.30.200.20">
    <property type="entry name" value="Phosphorylase Kinase, domain 1"/>
    <property type="match status" value="1"/>
</dbReference>
<feature type="domain" description="Protein kinase" evidence="9">
    <location>
        <begin position="30"/>
        <end position="325"/>
    </location>
</feature>
<gene>
    <name evidence="10" type="ORF">FVE85_1835</name>
</gene>
<evidence type="ECO:0000256" key="6">
    <source>
        <dbReference type="PROSITE-ProRule" id="PRU10141"/>
    </source>
</evidence>
<dbReference type="FunFam" id="3.30.200.20:FF:000046">
    <property type="entry name" value="Mitogen-activated protein kinase"/>
    <property type="match status" value="1"/>
</dbReference>
<keyword evidence="3 6" id="KW-0547">Nucleotide-binding</keyword>
<organism evidence="10 11">
    <name type="scientific">Porphyridium purpureum</name>
    <name type="common">Red alga</name>
    <name type="synonym">Porphyridium cruentum</name>
    <dbReference type="NCBI Taxonomy" id="35688"/>
    <lineage>
        <taxon>Eukaryota</taxon>
        <taxon>Rhodophyta</taxon>
        <taxon>Bangiophyceae</taxon>
        <taxon>Porphyridiales</taxon>
        <taxon>Porphyridiaceae</taxon>
        <taxon>Porphyridium</taxon>
    </lineage>
</organism>
<dbReference type="OMA" id="HIGFTMN"/>
<evidence type="ECO:0000256" key="7">
    <source>
        <dbReference type="RuleBase" id="RU000304"/>
    </source>
</evidence>
<reference evidence="11" key="1">
    <citation type="journal article" date="2019" name="Nat. Commun.">
        <title>Expansion of phycobilisome linker gene families in mesophilic red algae.</title>
        <authorList>
            <person name="Lee J."/>
            <person name="Kim D."/>
            <person name="Bhattacharya D."/>
            <person name="Yoon H.S."/>
        </authorList>
    </citation>
    <scope>NUCLEOTIDE SEQUENCE [LARGE SCALE GENOMIC DNA]</scope>
    <source>
        <strain evidence="11">CCMP 1328</strain>
    </source>
</reference>
<protein>
    <submittedName>
        <fullName evidence="10">Mitogen-activated protein kinase-like NTF4</fullName>
    </submittedName>
</protein>
<dbReference type="SMART" id="SM00220">
    <property type="entry name" value="S_TKc"/>
    <property type="match status" value="1"/>
</dbReference>
<dbReference type="EMBL" id="VRMN01000003">
    <property type="protein sequence ID" value="KAA8495680.1"/>
    <property type="molecule type" value="Genomic_DNA"/>
</dbReference>
<dbReference type="OrthoDB" id="1732493at2759"/>
<dbReference type="InterPro" id="IPR008271">
    <property type="entry name" value="Ser/Thr_kinase_AS"/>
</dbReference>
<dbReference type="SUPFAM" id="SSF56112">
    <property type="entry name" value="Protein kinase-like (PK-like)"/>
    <property type="match status" value="1"/>
</dbReference>
<evidence type="ECO:0000256" key="4">
    <source>
        <dbReference type="ARBA" id="ARBA00022777"/>
    </source>
</evidence>
<dbReference type="InterPro" id="IPR017441">
    <property type="entry name" value="Protein_kinase_ATP_BS"/>
</dbReference>
<proteinExistence type="inferred from homology"/>
<dbReference type="PROSITE" id="PS00108">
    <property type="entry name" value="PROTEIN_KINASE_ST"/>
    <property type="match status" value="1"/>
</dbReference>
<keyword evidence="2" id="KW-0808">Transferase</keyword>
<evidence type="ECO:0000256" key="2">
    <source>
        <dbReference type="ARBA" id="ARBA00022679"/>
    </source>
</evidence>
<dbReference type="PANTHER" id="PTHR24055">
    <property type="entry name" value="MITOGEN-ACTIVATED PROTEIN KINASE"/>
    <property type="match status" value="1"/>
</dbReference>
<accession>A0A5J4YXH7</accession>
<feature type="region of interest" description="Disordered" evidence="8">
    <location>
        <begin position="423"/>
        <end position="442"/>
    </location>
</feature>
<evidence type="ECO:0000259" key="9">
    <source>
        <dbReference type="PROSITE" id="PS50011"/>
    </source>
</evidence>
<evidence type="ECO:0000256" key="1">
    <source>
        <dbReference type="ARBA" id="ARBA00022527"/>
    </source>
</evidence>
<keyword evidence="5 6" id="KW-0067">ATP-binding</keyword>
<dbReference type="AlphaFoldDB" id="A0A5J4YXH7"/>
<dbReference type="PROSITE" id="PS50011">
    <property type="entry name" value="PROTEIN_KINASE_DOM"/>
    <property type="match status" value="1"/>
</dbReference>
<name>A0A5J4YXH7_PORPP</name>
<comment type="similarity">
    <text evidence="7">Belongs to the protein kinase superfamily.</text>
</comment>
<dbReference type="Proteomes" id="UP000324585">
    <property type="component" value="Unassembled WGS sequence"/>
</dbReference>
<keyword evidence="1 7" id="KW-0723">Serine/threonine-protein kinase</keyword>
<keyword evidence="11" id="KW-1185">Reference proteome</keyword>
<evidence type="ECO:0000256" key="5">
    <source>
        <dbReference type="ARBA" id="ARBA00022840"/>
    </source>
</evidence>
<sequence length="468" mass="52015">MAGMESKANAPLSQVGSQFGVLAGLRQNRYYVKEMIGSGSYGVVCSGVDTVTNEPVAIKRMHESMSNYRLASRNLREIKFLRLLSQHENIINMKDLILAPSRENFSEIFLVLDLMPSDLSVLLRSKTKLQSNHTKYLMFQIARAIAFLHGSGVMHRDLKPSNILVNSKCHLFLCDFGMSRAVLGPHVDSETNLWTDYVSTRWYRAPELVLNPLRPYTSAIDMWAVGCIFFEILSRGQPLFPSISQWHHLQLILALQGFAAFQSLDHIMPPHFKREMAQHANQTPVSLSELLPHADPQALDLTSRMLHVDPLQRISARDALMHPYLIEFTKQLGYGAPPVVIDQREFEFEGYGYTEQQMRDAFGREEMFFHGDSGGFSGVDQGRLAQSFEVVAGGFGGKVSPSTLPAEQSAVVHGEMARAAAMSPDKAAAAGSTRGDPGWGGNKVQSFVMTSVDENTLTGRSAHNFHVQ</sequence>
<dbReference type="Pfam" id="PF00069">
    <property type="entry name" value="Pkinase"/>
    <property type="match status" value="1"/>
</dbReference>
<evidence type="ECO:0000313" key="11">
    <source>
        <dbReference type="Proteomes" id="UP000324585"/>
    </source>
</evidence>
<evidence type="ECO:0000256" key="8">
    <source>
        <dbReference type="SAM" id="MobiDB-lite"/>
    </source>
</evidence>
<evidence type="ECO:0000256" key="3">
    <source>
        <dbReference type="ARBA" id="ARBA00022741"/>
    </source>
</evidence>
<comment type="caution">
    <text evidence="10">The sequence shown here is derived from an EMBL/GenBank/DDBJ whole genome shotgun (WGS) entry which is preliminary data.</text>
</comment>
<keyword evidence="4 10" id="KW-0418">Kinase</keyword>
<dbReference type="InterPro" id="IPR000719">
    <property type="entry name" value="Prot_kinase_dom"/>
</dbReference>
<dbReference type="InterPro" id="IPR050117">
    <property type="entry name" value="MAPK"/>
</dbReference>
<dbReference type="GO" id="GO:0005524">
    <property type="term" value="F:ATP binding"/>
    <property type="evidence" value="ECO:0007669"/>
    <property type="project" value="UniProtKB-UniRule"/>
</dbReference>
<dbReference type="FunFam" id="1.10.510.10:FF:000624">
    <property type="entry name" value="Mitogen-activated protein kinase"/>
    <property type="match status" value="1"/>
</dbReference>
<feature type="binding site" evidence="6">
    <location>
        <position position="59"/>
    </location>
    <ligand>
        <name>ATP</name>
        <dbReference type="ChEBI" id="CHEBI:30616"/>
    </ligand>
</feature>
<dbReference type="GO" id="GO:0004674">
    <property type="term" value="F:protein serine/threonine kinase activity"/>
    <property type="evidence" value="ECO:0007669"/>
    <property type="project" value="UniProtKB-KW"/>
</dbReference>
<dbReference type="PROSITE" id="PS00107">
    <property type="entry name" value="PROTEIN_KINASE_ATP"/>
    <property type="match status" value="1"/>
</dbReference>
<evidence type="ECO:0000313" key="10">
    <source>
        <dbReference type="EMBL" id="KAA8495680.1"/>
    </source>
</evidence>
<dbReference type="InterPro" id="IPR011009">
    <property type="entry name" value="Kinase-like_dom_sf"/>
</dbReference>